<dbReference type="Proteomes" id="UP000179264">
    <property type="component" value="Unassembled WGS sequence"/>
</dbReference>
<evidence type="ECO:0000313" key="1">
    <source>
        <dbReference type="EMBL" id="OHA94090.1"/>
    </source>
</evidence>
<name>A0A1G2T9Z4_9BACT</name>
<dbReference type="AlphaFoldDB" id="A0A1G2T9Z4"/>
<protein>
    <submittedName>
        <fullName evidence="1">Uncharacterized protein</fullName>
    </submittedName>
</protein>
<sequence length="265" mass="30586">MTREEIRNKIFEHFKGQIEWAKKNPNQAQQFQMGQILSLFPNTQNVPHWELMKVHSVAREIVQELINAGYVYPGTAQDQNSDLPWLTVTQYGMEAFLAEDWLPYDPEGYVRAFKAKVPTIDDITLAYIGEAVAGYNRRHLLSATITLGVASENLMLLLIEAYTDWIPDATRQASFQKKVADRFISIQYKEFKKEFLNDVKSLPKEFQSDWETYLDGVFNFVRLNRNDAGHPTGRQFDAKVVYANLQVFAEYAQFIFGLIKHSNSS</sequence>
<evidence type="ECO:0000313" key="2">
    <source>
        <dbReference type="Proteomes" id="UP000179264"/>
    </source>
</evidence>
<gene>
    <name evidence="1" type="ORF">A2W58_01215</name>
</gene>
<comment type="caution">
    <text evidence="1">The sequence shown here is derived from an EMBL/GenBank/DDBJ whole genome shotgun (WGS) entry which is preliminary data.</text>
</comment>
<dbReference type="EMBL" id="MHVL01000002">
    <property type="protein sequence ID" value="OHA94090.1"/>
    <property type="molecule type" value="Genomic_DNA"/>
</dbReference>
<organism evidence="1 2">
    <name type="scientific">Candidatus Zambryskibacteria bacterium RIFCSPHIGHO2_02_38_10.5</name>
    <dbReference type="NCBI Taxonomy" id="1802742"/>
    <lineage>
        <taxon>Bacteria</taxon>
        <taxon>Candidatus Zambryskiibacteriota</taxon>
    </lineage>
</organism>
<reference evidence="1 2" key="1">
    <citation type="journal article" date="2016" name="Nat. Commun.">
        <title>Thousands of microbial genomes shed light on interconnected biogeochemical processes in an aquifer system.</title>
        <authorList>
            <person name="Anantharaman K."/>
            <person name="Brown C.T."/>
            <person name="Hug L.A."/>
            <person name="Sharon I."/>
            <person name="Castelle C.J."/>
            <person name="Probst A.J."/>
            <person name="Thomas B.C."/>
            <person name="Singh A."/>
            <person name="Wilkins M.J."/>
            <person name="Karaoz U."/>
            <person name="Brodie E.L."/>
            <person name="Williams K.H."/>
            <person name="Hubbard S.S."/>
            <person name="Banfield J.F."/>
        </authorList>
    </citation>
    <scope>NUCLEOTIDE SEQUENCE [LARGE SCALE GENOMIC DNA]</scope>
</reference>
<proteinExistence type="predicted"/>
<accession>A0A1G2T9Z4</accession>